<dbReference type="EMBL" id="PYZR01000126">
    <property type="protein sequence ID" value="PTF65679.1"/>
    <property type="molecule type" value="Genomic_DNA"/>
</dbReference>
<comment type="caution">
    <text evidence="1">The sequence shown here is derived from an EMBL/GenBank/DDBJ whole genome shotgun (WGS) entry which is preliminary data.</text>
</comment>
<dbReference type="AlphaFoldDB" id="A0A2T4LQR1"/>
<name>A0A2T4LQR1_9STAP</name>
<gene>
    <name evidence="1" type="ORF">BUY34_10020</name>
</gene>
<dbReference type="Proteomes" id="UP000241208">
    <property type="component" value="Unassembled WGS sequence"/>
</dbReference>
<protein>
    <submittedName>
        <fullName evidence="1">Uncharacterized protein</fullName>
    </submittedName>
</protein>
<dbReference type="RefSeq" id="WP_107523634.1">
    <property type="nucleotide sequence ID" value="NZ_JABXXD010000012.1"/>
</dbReference>
<dbReference type="InterPro" id="IPR011067">
    <property type="entry name" value="Plasmid_toxin/cell-grow_inhib"/>
</dbReference>
<evidence type="ECO:0000313" key="1">
    <source>
        <dbReference type="EMBL" id="PTF65679.1"/>
    </source>
</evidence>
<proteinExistence type="predicted"/>
<evidence type="ECO:0000313" key="2">
    <source>
        <dbReference type="Proteomes" id="UP000241208"/>
    </source>
</evidence>
<reference evidence="1 2" key="1">
    <citation type="journal article" date="2016" name="Front. Microbiol.">
        <title>Comprehensive Phylogenetic Analysis of Bovine Non-aureus Staphylococci Species Based on Whole-Genome Sequencing.</title>
        <authorList>
            <person name="Naushad S."/>
            <person name="Barkema H.W."/>
            <person name="Luby C."/>
            <person name="Condas L.A."/>
            <person name="Nobrega D.B."/>
            <person name="Carson D.A."/>
            <person name="De Buck J."/>
        </authorList>
    </citation>
    <scope>NUCLEOTIDE SEQUENCE [LARGE SCALE GENOMIC DNA]</scope>
    <source>
        <strain evidence="1 2">SNUC 3829</strain>
    </source>
</reference>
<sequence length="137" mass="16263">MDCNNYRQPSDYINKIIMSRFQYYDSQTQKKRFKVRPMMIIGSEKDTFQTDFTAFPISSVSNKANLNPDFDINIGCNFCPNLKHITYSDCYVRVHKPTTINSNDILREKENDDICKIYPDKYKEINDAWINFNKTLF</sequence>
<dbReference type="Gene3D" id="2.30.30.110">
    <property type="match status" value="1"/>
</dbReference>
<organism evidence="1 2">
    <name type="scientific">Staphylococcus cohnii</name>
    <dbReference type="NCBI Taxonomy" id="29382"/>
    <lineage>
        <taxon>Bacteria</taxon>
        <taxon>Bacillati</taxon>
        <taxon>Bacillota</taxon>
        <taxon>Bacilli</taxon>
        <taxon>Bacillales</taxon>
        <taxon>Staphylococcaceae</taxon>
        <taxon>Staphylococcus</taxon>
        <taxon>Staphylococcus cohnii species complex</taxon>
    </lineage>
</organism>
<accession>A0A2T4LQR1</accession>